<proteinExistence type="predicted"/>
<dbReference type="EMBL" id="SSTE01015921">
    <property type="protein sequence ID" value="KAA0042633.1"/>
    <property type="molecule type" value="Genomic_DNA"/>
</dbReference>
<sequence length="119" mass="13533">MDSFSSPSSGSSPQFSANEFRDQLKTQLAQAYAEEFLEISFPVDFEWGEGGLEMTRSLIYSCSSVHVIRKLNALQNMESKGLLLDWTFQHGRPVFLFPPFLEAITFLHKALYSVEYLPS</sequence>
<reference evidence="3 4" key="1">
    <citation type="submission" date="2019-08" db="EMBL/GenBank/DDBJ databases">
        <title>Draft genome sequences of two oriental melons (Cucumis melo L. var makuwa).</title>
        <authorList>
            <person name="Kwon S.-Y."/>
        </authorList>
    </citation>
    <scope>NUCLEOTIDE SEQUENCE [LARGE SCALE GENOMIC DNA]</scope>
    <source>
        <strain evidence="4">cv. Chang Bougi</strain>
        <strain evidence="3">cv. SW 3</strain>
        <tissue evidence="2">Leaf</tissue>
    </source>
</reference>
<evidence type="ECO:0000313" key="1">
    <source>
        <dbReference type="EMBL" id="KAA0042633.1"/>
    </source>
</evidence>
<dbReference type="Proteomes" id="UP000321947">
    <property type="component" value="Unassembled WGS sequence"/>
</dbReference>
<accession>A0A5D3C411</accession>
<evidence type="ECO:0000313" key="4">
    <source>
        <dbReference type="Proteomes" id="UP000321947"/>
    </source>
</evidence>
<evidence type="ECO:0000313" key="3">
    <source>
        <dbReference type="Proteomes" id="UP000321393"/>
    </source>
</evidence>
<dbReference type="OrthoDB" id="7813104at2759"/>
<protein>
    <submittedName>
        <fullName evidence="2">Mitochondrial import inner membrane translocase subunit Tim13</fullName>
    </submittedName>
</protein>
<dbReference type="EMBL" id="SSTD01013643">
    <property type="protein sequence ID" value="TYK06034.1"/>
    <property type="molecule type" value="Genomic_DNA"/>
</dbReference>
<dbReference type="Proteomes" id="UP000321393">
    <property type="component" value="Unassembled WGS sequence"/>
</dbReference>
<evidence type="ECO:0000313" key="2">
    <source>
        <dbReference type="EMBL" id="TYK06034.1"/>
    </source>
</evidence>
<comment type="caution">
    <text evidence="2">The sequence shown here is derived from an EMBL/GenBank/DDBJ whole genome shotgun (WGS) entry which is preliminary data.</text>
</comment>
<dbReference type="AlphaFoldDB" id="A0A5D3C411"/>
<gene>
    <name evidence="2" type="ORF">E5676_scaffold376G001350</name>
    <name evidence="1" type="ORF">E6C27_scaffold44G001310</name>
</gene>
<name>A0A5D3C411_CUCMM</name>
<organism evidence="2 4">
    <name type="scientific">Cucumis melo var. makuwa</name>
    <name type="common">Oriental melon</name>
    <dbReference type="NCBI Taxonomy" id="1194695"/>
    <lineage>
        <taxon>Eukaryota</taxon>
        <taxon>Viridiplantae</taxon>
        <taxon>Streptophyta</taxon>
        <taxon>Embryophyta</taxon>
        <taxon>Tracheophyta</taxon>
        <taxon>Spermatophyta</taxon>
        <taxon>Magnoliopsida</taxon>
        <taxon>eudicotyledons</taxon>
        <taxon>Gunneridae</taxon>
        <taxon>Pentapetalae</taxon>
        <taxon>rosids</taxon>
        <taxon>fabids</taxon>
        <taxon>Cucurbitales</taxon>
        <taxon>Cucurbitaceae</taxon>
        <taxon>Benincaseae</taxon>
        <taxon>Cucumis</taxon>
    </lineage>
</organism>